<comment type="caution">
    <text evidence="1">The sequence shown here is derived from an EMBL/GenBank/DDBJ whole genome shotgun (WGS) entry which is preliminary data.</text>
</comment>
<gene>
    <name evidence="1" type="ORF">RUMHYD_03857</name>
</gene>
<accession>C0CSJ1</accession>
<dbReference type="PATRIC" id="fig|476272.21.peg.544"/>
<organism evidence="1 2">
    <name type="scientific">Blautia hydrogenotrophica (strain DSM 10507 / JCM 14656 / S5a33)</name>
    <name type="common">Ruminococcus hydrogenotrophicus</name>
    <dbReference type="NCBI Taxonomy" id="476272"/>
    <lineage>
        <taxon>Bacteria</taxon>
        <taxon>Bacillati</taxon>
        <taxon>Bacillota</taxon>
        <taxon>Clostridia</taxon>
        <taxon>Lachnospirales</taxon>
        <taxon>Lachnospiraceae</taxon>
        <taxon>Blautia</taxon>
    </lineage>
</organism>
<dbReference type="Pfam" id="PF14199">
    <property type="entry name" value="DUF4317"/>
    <property type="match status" value="1"/>
</dbReference>
<evidence type="ECO:0000313" key="2">
    <source>
        <dbReference type="Proteomes" id="UP000003100"/>
    </source>
</evidence>
<keyword evidence="2" id="KW-1185">Reference proteome</keyword>
<protein>
    <recommendedName>
        <fullName evidence="3">DUF4317 domain-containing protein</fullName>
    </recommendedName>
</protein>
<dbReference type="EMBL" id="ACBZ01000210">
    <property type="protein sequence ID" value="EEG47263.1"/>
    <property type="molecule type" value="Genomic_DNA"/>
</dbReference>
<proteinExistence type="predicted"/>
<dbReference type="AlphaFoldDB" id="C0CSJ1"/>
<evidence type="ECO:0000313" key="1">
    <source>
        <dbReference type="EMBL" id="EEG47263.1"/>
    </source>
</evidence>
<dbReference type="Proteomes" id="UP000003100">
    <property type="component" value="Unassembled WGS sequence"/>
</dbReference>
<name>C0CSJ1_BLAHS</name>
<evidence type="ECO:0008006" key="3">
    <source>
        <dbReference type="Google" id="ProtNLM"/>
    </source>
</evidence>
<dbReference type="HOGENOM" id="CLU_044566_1_0_9"/>
<sequence length="384" mass="43867">MVFLNKKEISEIKKQFTPEHCAITRICGCYVDGEKEKKTEIKEAFLSLPEEEMFKYFEIFRKTLSGTIGKNLINLNFPLAQEAEGGTQEYLMRLRNSKLKDDELLEDFYDKIIEHYFYGENYYIILIHGLYDIPGKSSDGAEMFDASDEVYEFLLCSICPVKLSKAGLCYNSKTNSIEDRIRDWIVQMPDQGFLFPVFNDRSTDLHSVLYYSKDPALEQIDFMEHLFGCDSPMSAQGQQETFNAIVEDTLGEDCDYETVKNIHERLNEWMEERKDEPEPLALDKTEVKCLLAESGASNESLETFDTAFESTAGEKASLLASNLANTRKFQIKTPDVVVQVNPDRADLVETRIIDGRPCLVIAVDDHVEVNGINVHTMKPLPEAE</sequence>
<reference evidence="1 2" key="1">
    <citation type="submission" date="2009-01" db="EMBL/GenBank/DDBJ databases">
        <authorList>
            <person name="Fulton L."/>
            <person name="Clifton S."/>
            <person name="Fulton B."/>
            <person name="Xu J."/>
            <person name="Minx P."/>
            <person name="Pepin K.H."/>
            <person name="Johnson M."/>
            <person name="Bhonagiri V."/>
            <person name="Nash W.E."/>
            <person name="Mardis E.R."/>
            <person name="Wilson R.K."/>
        </authorList>
    </citation>
    <scope>NUCLEOTIDE SEQUENCE [LARGE SCALE GENOMIC DNA]</scope>
    <source>
        <strain evidence="2">DSM 10507 / JCM 14656 / S5a33</strain>
    </source>
</reference>
<dbReference type="InterPro" id="IPR025466">
    <property type="entry name" value="DUF4317"/>
</dbReference>
<reference evidence="1 2" key="2">
    <citation type="submission" date="2009-02" db="EMBL/GenBank/DDBJ databases">
        <title>Draft genome sequence of Blautia hydrogenotrophica DSM 10507 (Ruminococcus hydrogenotrophicus DSM 10507).</title>
        <authorList>
            <person name="Sudarsanam P."/>
            <person name="Ley R."/>
            <person name="Guruge J."/>
            <person name="Turnbaugh P.J."/>
            <person name="Mahowald M."/>
            <person name="Liep D."/>
            <person name="Gordon J."/>
        </authorList>
    </citation>
    <scope>NUCLEOTIDE SEQUENCE [LARGE SCALE GENOMIC DNA]</scope>
    <source>
        <strain evidence="2">DSM 10507 / JCM 14656 / S5a33</strain>
    </source>
</reference>
<dbReference type="eggNOG" id="ENOG502Z7TS">
    <property type="taxonomic scope" value="Bacteria"/>
</dbReference>